<dbReference type="Pfam" id="PF00239">
    <property type="entry name" value="Resolvase"/>
    <property type="match status" value="1"/>
</dbReference>
<dbReference type="SMART" id="SM00857">
    <property type="entry name" value="Resolvase"/>
    <property type="match status" value="1"/>
</dbReference>
<dbReference type="RefSeq" id="WP_204665271.1">
    <property type="nucleotide sequence ID" value="NZ_JAFBDT010000033.1"/>
</dbReference>
<dbReference type="PROSITE" id="PS51737">
    <property type="entry name" value="RECOMBINASE_DNA_BIND"/>
    <property type="match status" value="1"/>
</dbReference>
<dbReference type="Gene3D" id="3.40.50.1390">
    <property type="entry name" value="Resolvase, N-terminal catalytic domain"/>
    <property type="match status" value="1"/>
</dbReference>
<dbReference type="PROSITE" id="PS51736">
    <property type="entry name" value="RECOMBINASES_3"/>
    <property type="match status" value="1"/>
</dbReference>
<reference evidence="3 4" key="1">
    <citation type="submission" date="2021-01" db="EMBL/GenBank/DDBJ databases">
        <title>Genomic Encyclopedia of Type Strains, Phase IV (KMG-IV): sequencing the most valuable type-strain genomes for metagenomic binning, comparative biology and taxonomic classification.</title>
        <authorList>
            <person name="Goeker M."/>
        </authorList>
    </citation>
    <scope>NUCLEOTIDE SEQUENCE [LARGE SCALE GENOMIC DNA]</scope>
    <source>
        <strain evidence="3 4">DSM 24436</strain>
    </source>
</reference>
<dbReference type="SUPFAM" id="SSF53041">
    <property type="entry name" value="Resolvase-like"/>
    <property type="match status" value="1"/>
</dbReference>
<proteinExistence type="predicted"/>
<dbReference type="Pfam" id="PF07508">
    <property type="entry name" value="Recombinase"/>
    <property type="match status" value="1"/>
</dbReference>
<dbReference type="InterPro" id="IPR011109">
    <property type="entry name" value="DNA_bind_recombinase_dom"/>
</dbReference>
<dbReference type="InterPro" id="IPR038109">
    <property type="entry name" value="DNA_bind_recomb_sf"/>
</dbReference>
<protein>
    <submittedName>
        <fullName evidence="3">Site-specific DNA recombinase</fullName>
    </submittedName>
</protein>
<accession>A0ABS2MTR9</accession>
<sequence>MGDFFSGEKLVHNCVSYGRVSSKDQVDNYSLGEQKENIADYVKYKRYNLVRHFEDAGISGKNIASRKAFNEMIQYIESKKDTDERIDAILVWKLSRFSRSTRDLLNILHKLEQLNCHLIATSENIDTSQPMGEFMLTIIGAVAQMERKNIVSNAKVGQEAMARSGLYPGGVAAFGYKSIPIVEGGSNLGINRDKAKYVIEIFDRYLNKNHGYTKITKYLNLELKLKTRKGYEWSTNTVKSLLQNPVYAGKIRYGMHKDWSEKRRSKQDKEREIPIYDGKHEAIISWETFQAVQDKIASKGGKPEKYREGSHLLSGTIICPWCKEPMVSNITNGKRDKDGNITKHYYYYKCGKHNNKRTCKANSVHRDIVDEEFKKLLFDFVDNPDLHKILELKLQKVIDVSENRRALEVTLMDIKALESQRKKAVIDKTKNDKDITGVDDSIYDEIIYDCARKIKINQEMKLKHEAQIALAESQMKTNKDVAKALKNFKPIFEHATLEQQRRLVKSFVKKVHVHKSPNSKERSKIKSIEFHFNGEDIAKLNVDLSMGIVDKEIFGLGEIRGTVS</sequence>
<dbReference type="Proteomes" id="UP000767854">
    <property type="component" value="Unassembled WGS sequence"/>
</dbReference>
<dbReference type="Gene3D" id="3.90.1750.20">
    <property type="entry name" value="Putative Large Serine Recombinase, Chain B, Domain 2"/>
    <property type="match status" value="1"/>
</dbReference>
<dbReference type="InterPro" id="IPR006119">
    <property type="entry name" value="Resolv_N"/>
</dbReference>
<dbReference type="InterPro" id="IPR050639">
    <property type="entry name" value="SSR_resolvase"/>
</dbReference>
<dbReference type="Pfam" id="PF13408">
    <property type="entry name" value="Zn_ribbon_recom"/>
    <property type="match status" value="1"/>
</dbReference>
<feature type="domain" description="Recombinase" evidence="2">
    <location>
        <begin position="173"/>
        <end position="303"/>
    </location>
</feature>
<dbReference type="InterPro" id="IPR036162">
    <property type="entry name" value="Resolvase-like_N_sf"/>
</dbReference>
<dbReference type="InterPro" id="IPR025827">
    <property type="entry name" value="Zn_ribbon_recom_dom"/>
</dbReference>
<dbReference type="PANTHER" id="PTHR30461">
    <property type="entry name" value="DNA-INVERTASE FROM LAMBDOID PROPHAGE"/>
    <property type="match status" value="1"/>
</dbReference>
<dbReference type="PANTHER" id="PTHR30461:SF23">
    <property type="entry name" value="DNA RECOMBINASE-RELATED"/>
    <property type="match status" value="1"/>
</dbReference>
<keyword evidence="4" id="KW-1185">Reference proteome</keyword>
<evidence type="ECO:0000259" key="1">
    <source>
        <dbReference type="PROSITE" id="PS51736"/>
    </source>
</evidence>
<name>A0ABS2MTR9_9FIRM</name>
<gene>
    <name evidence="3" type="ORF">JOC49_002416</name>
</gene>
<evidence type="ECO:0000313" key="4">
    <source>
        <dbReference type="Proteomes" id="UP000767854"/>
    </source>
</evidence>
<feature type="domain" description="Resolvase/invertase-type recombinase catalytic" evidence="1">
    <location>
        <begin position="13"/>
        <end position="165"/>
    </location>
</feature>
<organism evidence="3 4">
    <name type="scientific">Fusibacter tunisiensis</name>
    <dbReference type="NCBI Taxonomy" id="1008308"/>
    <lineage>
        <taxon>Bacteria</taxon>
        <taxon>Bacillati</taxon>
        <taxon>Bacillota</taxon>
        <taxon>Clostridia</taxon>
        <taxon>Eubacteriales</taxon>
        <taxon>Eubacteriales Family XII. Incertae Sedis</taxon>
        <taxon>Fusibacter</taxon>
    </lineage>
</organism>
<evidence type="ECO:0000313" key="3">
    <source>
        <dbReference type="EMBL" id="MBM7562843.1"/>
    </source>
</evidence>
<dbReference type="CDD" id="cd00338">
    <property type="entry name" value="Ser_Recombinase"/>
    <property type="match status" value="1"/>
</dbReference>
<evidence type="ECO:0000259" key="2">
    <source>
        <dbReference type="PROSITE" id="PS51737"/>
    </source>
</evidence>
<dbReference type="EMBL" id="JAFBDT010000033">
    <property type="protein sequence ID" value="MBM7562843.1"/>
    <property type="molecule type" value="Genomic_DNA"/>
</dbReference>
<comment type="caution">
    <text evidence="3">The sequence shown here is derived from an EMBL/GenBank/DDBJ whole genome shotgun (WGS) entry which is preliminary data.</text>
</comment>